<keyword evidence="6 12" id="KW-0274">FAD</keyword>
<dbReference type="PROSITE" id="PS50968">
    <property type="entry name" value="BIOTINYL_LIPOYL"/>
    <property type="match status" value="1"/>
</dbReference>
<keyword evidence="5" id="KW-0450">Lipoyl</keyword>
<evidence type="ECO:0000259" key="13">
    <source>
        <dbReference type="PROSITE" id="PS50968"/>
    </source>
</evidence>
<evidence type="ECO:0000256" key="10">
    <source>
        <dbReference type="ARBA" id="ARBA00023284"/>
    </source>
</evidence>
<evidence type="ECO:0000256" key="12">
    <source>
        <dbReference type="RuleBase" id="RU003692"/>
    </source>
</evidence>
<dbReference type="SUPFAM" id="SSF51230">
    <property type="entry name" value="Single hybrid motif"/>
    <property type="match status" value="1"/>
</dbReference>
<comment type="catalytic activity">
    <reaction evidence="11 12">
        <text>N(6)-[(R)-dihydrolipoyl]-L-lysyl-[protein] + NAD(+) = N(6)-[(R)-lipoyl]-L-lysyl-[protein] + NADH + H(+)</text>
        <dbReference type="Rhea" id="RHEA:15045"/>
        <dbReference type="Rhea" id="RHEA-COMP:10474"/>
        <dbReference type="Rhea" id="RHEA-COMP:10475"/>
        <dbReference type="ChEBI" id="CHEBI:15378"/>
        <dbReference type="ChEBI" id="CHEBI:57540"/>
        <dbReference type="ChEBI" id="CHEBI:57945"/>
        <dbReference type="ChEBI" id="CHEBI:83099"/>
        <dbReference type="ChEBI" id="CHEBI:83100"/>
        <dbReference type="EC" id="1.8.1.4"/>
    </reaction>
</comment>
<dbReference type="PRINTS" id="PR00368">
    <property type="entry name" value="FADPNR"/>
</dbReference>
<evidence type="ECO:0000256" key="11">
    <source>
        <dbReference type="ARBA" id="ARBA00049187"/>
    </source>
</evidence>
<dbReference type="PANTHER" id="PTHR22912:SF160">
    <property type="entry name" value="DIHYDROLIPOYL DEHYDROGENASE"/>
    <property type="match status" value="1"/>
</dbReference>
<evidence type="ECO:0000313" key="14">
    <source>
        <dbReference type="EMBL" id="MDN3578933.1"/>
    </source>
</evidence>
<dbReference type="InterPro" id="IPR000089">
    <property type="entry name" value="Biotin_lipoyl"/>
</dbReference>
<reference evidence="14" key="2">
    <citation type="submission" date="2023-06" db="EMBL/GenBank/DDBJ databases">
        <authorList>
            <person name="Lucena T."/>
            <person name="Sun Q."/>
        </authorList>
    </citation>
    <scope>NUCLEOTIDE SEQUENCE</scope>
    <source>
        <strain evidence="14">CECT 7703</strain>
    </source>
</reference>
<evidence type="ECO:0000256" key="4">
    <source>
        <dbReference type="ARBA" id="ARBA00022630"/>
    </source>
</evidence>
<dbReference type="InterPro" id="IPR004099">
    <property type="entry name" value="Pyr_nucl-diS_OxRdtase_dimer"/>
</dbReference>
<evidence type="ECO:0000256" key="7">
    <source>
        <dbReference type="ARBA" id="ARBA00023002"/>
    </source>
</evidence>
<dbReference type="PROSITE" id="PS00189">
    <property type="entry name" value="LIPOYL"/>
    <property type="match status" value="1"/>
</dbReference>
<evidence type="ECO:0000313" key="15">
    <source>
        <dbReference type="Proteomes" id="UP001180081"/>
    </source>
</evidence>
<dbReference type="InterPro" id="IPR003016">
    <property type="entry name" value="2-oxoA_DH_lipoyl-BS"/>
</dbReference>
<keyword evidence="7 12" id="KW-0560">Oxidoreductase</keyword>
<evidence type="ECO:0000256" key="5">
    <source>
        <dbReference type="ARBA" id="ARBA00022823"/>
    </source>
</evidence>
<evidence type="ECO:0000256" key="6">
    <source>
        <dbReference type="ARBA" id="ARBA00022827"/>
    </source>
</evidence>
<dbReference type="InterPro" id="IPR050151">
    <property type="entry name" value="Class-I_Pyr_Nuc-Dis_Oxidored"/>
</dbReference>
<sequence length="592" mass="62015">MSNVIELKVPDIGDAKNVEVIEVFVKVGDSIAKEDSLITLETDKASMEVPASAAGVVKEIRIKVGDKVSEGSVMLLLEARDAAAASPAAPLAAAPAAPAAAPVAAAQPASHGGAADAEYDVLVLGGGPGGYSAAFRAADLGLKVAMVERYATLGGVCLNVGCIPSKALLHNAAVIDEVRHLATNGIKYPEPEIDLDALRGYKNKVIGKLTTGLTGMAKARKVEVIRGLGRFLDPYHVEVELTTGTGQEKTGQKQVIKFKQAIIAAGSRVVKLPFIPEDPRIVDSTGALGLQAVPKKMLVIGGGIIGLEMGTVYSTLGARLDVVEMMDGLMQGADRDLVRVWQKMNAHRFDNIMLKTKTVAVEAKPDGIYVTFEGDAAPKEAQRYDMVLVAAGRAPNGKLIGAEQAGVAVTDRGFIEVDKQMRTNVPHIFAIGDIVGQPMLAHKAVHEGHVAAEVAAGHKAYFDARAIPGVAYTDPEVAWVGVTEDEAKKNGIKIEKSVFPWAASGRAIANGRDEGFTKLIFDAETHRLIGGAIVGTHAGDMLGEIGLAIEMGCDPTDIGKTIHAHPTLGESIGLAAEVAEGSCTDLPPVRKK</sequence>
<dbReference type="EMBL" id="JAUFPU010000019">
    <property type="protein sequence ID" value="MDN3578933.1"/>
    <property type="molecule type" value="Genomic_DNA"/>
</dbReference>
<protein>
    <recommendedName>
        <fullName evidence="3 12">Dihydrolipoyl dehydrogenase</fullName>
        <ecNumber evidence="3 12">1.8.1.4</ecNumber>
    </recommendedName>
</protein>
<gene>
    <name evidence="14" type="primary">lpdA</name>
    <name evidence="14" type="ORF">QWZ03_19380</name>
</gene>
<feature type="domain" description="Lipoyl-binding" evidence="13">
    <location>
        <begin position="4"/>
        <end position="78"/>
    </location>
</feature>
<evidence type="ECO:0000256" key="3">
    <source>
        <dbReference type="ARBA" id="ARBA00012608"/>
    </source>
</evidence>
<dbReference type="PRINTS" id="PR00411">
    <property type="entry name" value="PNDRDTASEI"/>
</dbReference>
<dbReference type="Pfam" id="PF00364">
    <property type="entry name" value="Biotin_lipoyl"/>
    <property type="match status" value="1"/>
</dbReference>
<dbReference type="SUPFAM" id="SSF55424">
    <property type="entry name" value="FAD/NAD-linked reductases, dimerisation (C-terminal) domain"/>
    <property type="match status" value="1"/>
</dbReference>
<accession>A0ABT8B9K4</accession>
<dbReference type="PROSITE" id="PS00076">
    <property type="entry name" value="PYRIDINE_REDOX_1"/>
    <property type="match status" value="1"/>
</dbReference>
<dbReference type="Gene3D" id="2.40.50.100">
    <property type="match status" value="1"/>
</dbReference>
<name>A0ABT8B9K4_9NEIS</name>
<dbReference type="Pfam" id="PF02852">
    <property type="entry name" value="Pyr_redox_dim"/>
    <property type="match status" value="1"/>
</dbReference>
<keyword evidence="4 12" id="KW-0285">Flavoprotein</keyword>
<evidence type="ECO:0000256" key="9">
    <source>
        <dbReference type="ARBA" id="ARBA00023157"/>
    </source>
</evidence>
<dbReference type="InterPro" id="IPR036188">
    <property type="entry name" value="FAD/NAD-bd_sf"/>
</dbReference>
<dbReference type="GO" id="GO:0004148">
    <property type="term" value="F:dihydrolipoyl dehydrogenase (NADH) activity"/>
    <property type="evidence" value="ECO:0007669"/>
    <property type="project" value="UniProtKB-EC"/>
</dbReference>
<dbReference type="EC" id="1.8.1.4" evidence="3 12"/>
<dbReference type="Gene3D" id="3.30.390.30">
    <property type="match status" value="1"/>
</dbReference>
<dbReference type="PANTHER" id="PTHR22912">
    <property type="entry name" value="DISULFIDE OXIDOREDUCTASE"/>
    <property type="match status" value="1"/>
</dbReference>
<evidence type="ECO:0000256" key="8">
    <source>
        <dbReference type="ARBA" id="ARBA00023027"/>
    </source>
</evidence>
<reference evidence="14" key="1">
    <citation type="journal article" date="2014" name="Int. J. Syst. Evol. Microbiol.">
        <title>Complete genome of a new Firmicutes species belonging to the dominant human colonic microbiota ('Ruminococcus bicirculans') reveals two chromosomes and a selective capacity to utilize plant glucans.</title>
        <authorList>
            <consortium name="NISC Comparative Sequencing Program"/>
            <person name="Wegmann U."/>
            <person name="Louis P."/>
            <person name="Goesmann A."/>
            <person name="Henrissat B."/>
            <person name="Duncan S.H."/>
            <person name="Flint H.J."/>
        </authorList>
    </citation>
    <scope>NUCLEOTIDE SEQUENCE</scope>
    <source>
        <strain evidence="14">CECT 7703</strain>
    </source>
</reference>
<dbReference type="InterPro" id="IPR011053">
    <property type="entry name" value="Single_hybrid_motif"/>
</dbReference>
<dbReference type="Gene3D" id="3.50.50.60">
    <property type="entry name" value="FAD/NAD(P)-binding domain"/>
    <property type="match status" value="2"/>
</dbReference>
<comment type="cofactor">
    <cofactor evidence="1">
        <name>(R)-lipoate</name>
        <dbReference type="ChEBI" id="CHEBI:83088"/>
    </cofactor>
</comment>
<dbReference type="CDD" id="cd06849">
    <property type="entry name" value="lipoyl_domain"/>
    <property type="match status" value="1"/>
</dbReference>
<comment type="miscellaneous">
    <text evidence="12">The active site is a redox-active disulfide bond.</text>
</comment>
<dbReference type="InterPro" id="IPR023753">
    <property type="entry name" value="FAD/NAD-binding_dom"/>
</dbReference>
<dbReference type="NCBIfam" id="TIGR01350">
    <property type="entry name" value="lipoamide_DH"/>
    <property type="match status" value="1"/>
</dbReference>
<comment type="cofactor">
    <cofactor evidence="12">
        <name>FAD</name>
        <dbReference type="ChEBI" id="CHEBI:57692"/>
    </cofactor>
    <text evidence="12">Binds 1 FAD per subunit.</text>
</comment>
<proteinExistence type="inferred from homology"/>
<dbReference type="SUPFAM" id="SSF51905">
    <property type="entry name" value="FAD/NAD(P)-binding domain"/>
    <property type="match status" value="1"/>
</dbReference>
<keyword evidence="15" id="KW-1185">Reference proteome</keyword>
<keyword evidence="9" id="KW-1015">Disulfide bond</keyword>
<dbReference type="InterPro" id="IPR012999">
    <property type="entry name" value="Pyr_OxRdtase_I_AS"/>
</dbReference>
<dbReference type="RefSeq" id="WP_290334272.1">
    <property type="nucleotide sequence ID" value="NZ_JAUFPU010000019.1"/>
</dbReference>
<keyword evidence="8 12" id="KW-0520">NAD</keyword>
<evidence type="ECO:0000256" key="2">
    <source>
        <dbReference type="ARBA" id="ARBA00007532"/>
    </source>
</evidence>
<comment type="caution">
    <text evidence="14">The sequence shown here is derived from an EMBL/GenBank/DDBJ whole genome shotgun (WGS) entry which is preliminary data.</text>
</comment>
<keyword evidence="10 12" id="KW-0676">Redox-active center</keyword>
<organism evidence="14 15">
    <name type="scientific">Chitinimonas viridis</name>
    <dbReference type="NCBI Taxonomy" id="664880"/>
    <lineage>
        <taxon>Bacteria</taxon>
        <taxon>Pseudomonadati</taxon>
        <taxon>Pseudomonadota</taxon>
        <taxon>Betaproteobacteria</taxon>
        <taxon>Neisseriales</taxon>
        <taxon>Chitinibacteraceae</taxon>
        <taxon>Chitinimonas</taxon>
    </lineage>
</organism>
<comment type="similarity">
    <text evidence="2 12">Belongs to the class-I pyridine nucleotide-disulfide oxidoreductase family.</text>
</comment>
<evidence type="ECO:0000256" key="1">
    <source>
        <dbReference type="ARBA" id="ARBA00001938"/>
    </source>
</evidence>
<dbReference type="InterPro" id="IPR006258">
    <property type="entry name" value="Lipoamide_DH"/>
</dbReference>
<dbReference type="Pfam" id="PF07992">
    <property type="entry name" value="Pyr_redox_2"/>
    <property type="match status" value="1"/>
</dbReference>
<dbReference type="Proteomes" id="UP001180081">
    <property type="component" value="Unassembled WGS sequence"/>
</dbReference>
<dbReference type="InterPro" id="IPR016156">
    <property type="entry name" value="FAD/NAD-linked_Rdtase_dimer_sf"/>
</dbReference>